<evidence type="ECO:0000256" key="2">
    <source>
        <dbReference type="ARBA" id="ARBA00022692"/>
    </source>
</evidence>
<dbReference type="Gene3D" id="3.40.50.2300">
    <property type="match status" value="1"/>
</dbReference>
<dbReference type="SUPFAM" id="SSF53822">
    <property type="entry name" value="Periplasmic binding protein-like I"/>
    <property type="match status" value="1"/>
</dbReference>
<feature type="chain" id="PRO_5008128655" description="Receptor ligand binding region domain-containing protein" evidence="5">
    <location>
        <begin position="31"/>
        <end position="396"/>
    </location>
</feature>
<evidence type="ECO:0000259" key="6">
    <source>
        <dbReference type="Pfam" id="PF01094"/>
    </source>
</evidence>
<evidence type="ECO:0000256" key="4">
    <source>
        <dbReference type="ARBA" id="ARBA00023136"/>
    </source>
</evidence>
<dbReference type="Proteomes" id="UP000075883">
    <property type="component" value="Unassembled WGS sequence"/>
</dbReference>
<organism evidence="7 8">
    <name type="scientific">Anopheles culicifacies</name>
    <dbReference type="NCBI Taxonomy" id="139723"/>
    <lineage>
        <taxon>Eukaryota</taxon>
        <taxon>Metazoa</taxon>
        <taxon>Ecdysozoa</taxon>
        <taxon>Arthropoda</taxon>
        <taxon>Hexapoda</taxon>
        <taxon>Insecta</taxon>
        <taxon>Pterygota</taxon>
        <taxon>Neoptera</taxon>
        <taxon>Endopterygota</taxon>
        <taxon>Diptera</taxon>
        <taxon>Nematocera</taxon>
        <taxon>Culicoidea</taxon>
        <taxon>Culicidae</taxon>
        <taxon>Anophelinae</taxon>
        <taxon>Anopheles</taxon>
        <taxon>culicifacies species complex</taxon>
    </lineage>
</organism>
<dbReference type="GO" id="GO:0007165">
    <property type="term" value="P:signal transduction"/>
    <property type="evidence" value="ECO:0007669"/>
    <property type="project" value="TreeGrafter"/>
</dbReference>
<dbReference type="GO" id="GO:0038023">
    <property type="term" value="F:signaling receptor activity"/>
    <property type="evidence" value="ECO:0007669"/>
    <property type="project" value="TreeGrafter"/>
</dbReference>
<sequence length="396" mass="44278">MSARANDLRRAAVRCCVMTLLFILATSVPGHERTSLVYGSIDSSASPPIPTSNSLHQPIDIPNSLSDIKSTLTPPSLIAVKAINPLNAHFVNRSSRGVVEQIAHGCELTNMHPGVKAGNGGFNDDMQGNFVKFAILLPEQPSKRRDIRILSTVLPVIEMATRKVTAPGGLLQNFRIEIDHRDTQCSSTYGALGAFDIFLKRKPAPIARYSSVWGIPLITSGGLTEAFTLKDPNYRTLTRMMGNYHAFGLMMREIHRHYNWTIQAYLYHEWDEKSGRGFTDCSMAISSINRAISGNETSSGTFDEETAKYADYLRLLRQIEKRARVARLRTHPRTHFRPFGAEEAQSDRNVSLLVSVTRKLKGYGYFSFYFGAQKIHLPAIITRLTNFVKRGKMETP</sequence>
<keyword evidence="5" id="KW-0732">Signal</keyword>
<dbReference type="InterPro" id="IPR028082">
    <property type="entry name" value="Peripla_BP_I"/>
</dbReference>
<keyword evidence="4" id="KW-0472">Membrane</keyword>
<comment type="subcellular location">
    <subcellularLocation>
        <location evidence="1">Membrane</location>
    </subcellularLocation>
</comment>
<dbReference type="Pfam" id="PF01094">
    <property type="entry name" value="ANF_receptor"/>
    <property type="match status" value="1"/>
</dbReference>
<dbReference type="STRING" id="139723.A0A182MQK0"/>
<dbReference type="PANTHER" id="PTHR44755">
    <property type="entry name" value="NATRIURETIC PEPTIDE RECEPTOR 3-RELATED"/>
    <property type="match status" value="1"/>
</dbReference>
<dbReference type="EnsemblMetazoa" id="ACUA023886-RA">
    <property type="protein sequence ID" value="ACUA023886-PA"/>
    <property type="gene ID" value="ACUA023886"/>
</dbReference>
<evidence type="ECO:0000313" key="8">
    <source>
        <dbReference type="Proteomes" id="UP000075883"/>
    </source>
</evidence>
<accession>A0A182MQK0</accession>
<reference evidence="7" key="2">
    <citation type="submission" date="2020-05" db="UniProtKB">
        <authorList>
            <consortium name="EnsemblMetazoa"/>
        </authorList>
    </citation>
    <scope>IDENTIFICATION</scope>
    <source>
        <strain evidence="7">A-37</strain>
    </source>
</reference>
<keyword evidence="2" id="KW-0812">Transmembrane</keyword>
<name>A0A182MQK0_9DIPT</name>
<dbReference type="EMBL" id="AXCM01005300">
    <property type="status" value="NOT_ANNOTATED_CDS"/>
    <property type="molecule type" value="Genomic_DNA"/>
</dbReference>
<dbReference type="PANTHER" id="PTHR44755:SF11">
    <property type="entry name" value="ATRIAL NATRIURETIC PEPTIDE RECEPTOR 3 ISOFORM X1"/>
    <property type="match status" value="1"/>
</dbReference>
<evidence type="ECO:0000256" key="1">
    <source>
        <dbReference type="ARBA" id="ARBA00004370"/>
    </source>
</evidence>
<proteinExistence type="predicted"/>
<keyword evidence="3" id="KW-1133">Transmembrane helix</keyword>
<evidence type="ECO:0000256" key="5">
    <source>
        <dbReference type="SAM" id="SignalP"/>
    </source>
</evidence>
<keyword evidence="8" id="KW-1185">Reference proteome</keyword>
<dbReference type="InterPro" id="IPR052612">
    <property type="entry name" value="ANP_Clearance_Receptor"/>
</dbReference>
<evidence type="ECO:0000256" key="3">
    <source>
        <dbReference type="ARBA" id="ARBA00022989"/>
    </source>
</evidence>
<feature type="signal peptide" evidence="5">
    <location>
        <begin position="1"/>
        <end position="30"/>
    </location>
</feature>
<dbReference type="VEuPathDB" id="VectorBase:ACUA023886"/>
<protein>
    <recommendedName>
        <fullName evidence="6">Receptor ligand binding region domain-containing protein</fullName>
    </recommendedName>
</protein>
<dbReference type="GO" id="GO:0017046">
    <property type="term" value="F:peptide hormone binding"/>
    <property type="evidence" value="ECO:0007669"/>
    <property type="project" value="TreeGrafter"/>
</dbReference>
<evidence type="ECO:0000313" key="7">
    <source>
        <dbReference type="EnsemblMetazoa" id="ACUA023886-PA"/>
    </source>
</evidence>
<reference evidence="8" key="1">
    <citation type="submission" date="2013-09" db="EMBL/GenBank/DDBJ databases">
        <title>The Genome Sequence of Anopheles culicifacies species A.</title>
        <authorList>
            <consortium name="The Broad Institute Genomics Platform"/>
            <person name="Neafsey D.E."/>
            <person name="Besansky N."/>
            <person name="Howell P."/>
            <person name="Walton C."/>
            <person name="Young S.K."/>
            <person name="Zeng Q."/>
            <person name="Gargeya S."/>
            <person name="Fitzgerald M."/>
            <person name="Haas B."/>
            <person name="Abouelleil A."/>
            <person name="Allen A.W."/>
            <person name="Alvarado L."/>
            <person name="Arachchi H.M."/>
            <person name="Berlin A.M."/>
            <person name="Chapman S.B."/>
            <person name="Gainer-Dewar J."/>
            <person name="Goldberg J."/>
            <person name="Griggs A."/>
            <person name="Gujja S."/>
            <person name="Hansen M."/>
            <person name="Howarth C."/>
            <person name="Imamovic A."/>
            <person name="Ireland A."/>
            <person name="Larimer J."/>
            <person name="McCowan C."/>
            <person name="Murphy C."/>
            <person name="Pearson M."/>
            <person name="Poon T.W."/>
            <person name="Priest M."/>
            <person name="Roberts A."/>
            <person name="Saif S."/>
            <person name="Shea T."/>
            <person name="Sisk P."/>
            <person name="Sykes S."/>
            <person name="Wortman J."/>
            <person name="Nusbaum C."/>
            <person name="Birren B."/>
        </authorList>
    </citation>
    <scope>NUCLEOTIDE SEQUENCE [LARGE SCALE GENOMIC DNA]</scope>
    <source>
        <strain evidence="8">A-37</strain>
    </source>
</reference>
<dbReference type="AlphaFoldDB" id="A0A182MQK0"/>
<dbReference type="GO" id="GO:0016020">
    <property type="term" value="C:membrane"/>
    <property type="evidence" value="ECO:0007669"/>
    <property type="project" value="UniProtKB-SubCell"/>
</dbReference>
<feature type="domain" description="Receptor ligand binding region" evidence="6">
    <location>
        <begin position="154"/>
        <end position="326"/>
    </location>
</feature>
<dbReference type="InterPro" id="IPR001828">
    <property type="entry name" value="ANF_lig-bd_rcpt"/>
</dbReference>